<accession>A0A6M8HFR3</accession>
<protein>
    <submittedName>
        <fullName evidence="6">Substrate-binding domain-containing protein</fullName>
    </submittedName>
</protein>
<evidence type="ECO:0000256" key="1">
    <source>
        <dbReference type="ARBA" id="ARBA00004196"/>
    </source>
</evidence>
<comment type="similarity">
    <text evidence="2">Belongs to the bacterial solute-binding protein 2 family.</text>
</comment>
<dbReference type="GO" id="GO:0030246">
    <property type="term" value="F:carbohydrate binding"/>
    <property type="evidence" value="ECO:0007669"/>
    <property type="project" value="UniProtKB-ARBA"/>
</dbReference>
<dbReference type="PANTHER" id="PTHR46847:SF1">
    <property type="entry name" value="D-ALLOSE-BINDING PERIPLASMIC PROTEIN-RELATED"/>
    <property type="match status" value="1"/>
</dbReference>
<evidence type="ECO:0000313" key="7">
    <source>
        <dbReference type="Proteomes" id="UP000500767"/>
    </source>
</evidence>
<feature type="chain" id="PRO_5026852132" evidence="4">
    <location>
        <begin position="26"/>
        <end position="319"/>
    </location>
</feature>
<dbReference type="Pfam" id="PF13407">
    <property type="entry name" value="Peripla_BP_4"/>
    <property type="match status" value="1"/>
</dbReference>
<organism evidence="6 7">
    <name type="scientific">Lichenicola cladoniae</name>
    <dbReference type="NCBI Taxonomy" id="1484109"/>
    <lineage>
        <taxon>Bacteria</taxon>
        <taxon>Pseudomonadati</taxon>
        <taxon>Pseudomonadota</taxon>
        <taxon>Alphaproteobacteria</taxon>
        <taxon>Acetobacterales</taxon>
        <taxon>Acetobacteraceae</taxon>
        <taxon>Lichenicola</taxon>
    </lineage>
</organism>
<keyword evidence="7" id="KW-1185">Reference proteome</keyword>
<dbReference type="AlphaFoldDB" id="A0A6M8HFR3"/>
<dbReference type="InterPro" id="IPR028082">
    <property type="entry name" value="Peripla_BP_I"/>
</dbReference>
<proteinExistence type="inferred from homology"/>
<evidence type="ECO:0000256" key="3">
    <source>
        <dbReference type="ARBA" id="ARBA00022729"/>
    </source>
</evidence>
<dbReference type="RefSeq" id="WP_171832770.1">
    <property type="nucleotide sequence ID" value="NZ_CP053708.1"/>
</dbReference>
<gene>
    <name evidence="6" type="ORF">HN018_00935</name>
</gene>
<dbReference type="PANTHER" id="PTHR46847">
    <property type="entry name" value="D-ALLOSE-BINDING PERIPLASMIC PROTEIN-RELATED"/>
    <property type="match status" value="1"/>
</dbReference>
<evidence type="ECO:0000256" key="2">
    <source>
        <dbReference type="ARBA" id="ARBA00007639"/>
    </source>
</evidence>
<dbReference type="SUPFAM" id="SSF53822">
    <property type="entry name" value="Periplasmic binding protein-like I"/>
    <property type="match status" value="1"/>
</dbReference>
<feature type="signal peptide" evidence="4">
    <location>
        <begin position="1"/>
        <end position="25"/>
    </location>
</feature>
<evidence type="ECO:0000259" key="5">
    <source>
        <dbReference type="Pfam" id="PF13407"/>
    </source>
</evidence>
<feature type="domain" description="Periplasmic binding protein" evidence="5">
    <location>
        <begin position="32"/>
        <end position="284"/>
    </location>
</feature>
<evidence type="ECO:0000313" key="6">
    <source>
        <dbReference type="EMBL" id="QKE88807.1"/>
    </source>
</evidence>
<dbReference type="KEGG" id="lck:HN018_00935"/>
<dbReference type="Proteomes" id="UP000500767">
    <property type="component" value="Chromosome"/>
</dbReference>
<dbReference type="EMBL" id="CP053708">
    <property type="protein sequence ID" value="QKE88807.1"/>
    <property type="molecule type" value="Genomic_DNA"/>
</dbReference>
<comment type="subcellular location">
    <subcellularLocation>
        <location evidence="1">Cell envelope</location>
    </subcellularLocation>
</comment>
<name>A0A6M8HFR3_9PROT</name>
<dbReference type="InterPro" id="IPR025997">
    <property type="entry name" value="SBP_2_dom"/>
</dbReference>
<keyword evidence="3 4" id="KW-0732">Signal</keyword>
<sequence>MRLRQFIAAVACVTALTGVNVQAFAQEKTYTIGVSVPSADHGWTGGVDYFAQQTIASLGKTYPNLKFVLATAGDPGKQASDLEDMLATRNIDALVILPGDPDALTSPILRVKKAGKFVTVVDRKLSRPGIEDLYVAGDNPGLGRTTGEYFLSRFPDGGNIVVLRGLPIPIDKERVDAFNQAIAGSKIKVLASKFANWNRDDGFKVMQDFLSRFPKIDAVWTQDDDTAIGAIEAIKQAHRTGEMWVVGGAGMKQTIKQVMDGSKLVPIDVGYDPGMIGTAIALTALKFETGLPVRGSFIVRSPLITQSNAAEYYHADSPY</sequence>
<dbReference type="GO" id="GO:0030313">
    <property type="term" value="C:cell envelope"/>
    <property type="evidence" value="ECO:0007669"/>
    <property type="project" value="UniProtKB-SubCell"/>
</dbReference>
<reference evidence="6 7" key="1">
    <citation type="journal article" date="2014" name="World J. Microbiol. Biotechnol.">
        <title>Biodiversity and physiological characteristics of Antarctic and Arctic lichens-associated bacteria.</title>
        <authorList>
            <person name="Lee Y.M."/>
            <person name="Kim E.H."/>
            <person name="Lee H.K."/>
            <person name="Hong S.G."/>
        </authorList>
    </citation>
    <scope>NUCLEOTIDE SEQUENCE [LARGE SCALE GENOMIC DNA]</scope>
    <source>
        <strain evidence="6 7">PAMC 26569</strain>
    </source>
</reference>
<evidence type="ECO:0000256" key="4">
    <source>
        <dbReference type="SAM" id="SignalP"/>
    </source>
</evidence>
<dbReference type="Gene3D" id="3.40.50.2300">
    <property type="match status" value="2"/>
</dbReference>